<sequence>MLSPYQALIMPLRLPLLRDDQIFDSNVILNFCIVPWRLKTRLSNCLLISNMNFRVSQIYREVNTCDKIASFAISVQDFFRSDGSIHQFISEDFCKNRIGVPNYMFLLFFIFISPSRPLALFHLLIFIYSVDAVI</sequence>
<dbReference type="EMBL" id="CM000841">
    <property type="protein sequence ID" value="KRH46926.1"/>
    <property type="molecule type" value="Genomic_DNA"/>
</dbReference>
<protein>
    <submittedName>
        <fullName evidence="2 3">Uncharacterized protein</fullName>
    </submittedName>
</protein>
<reference evidence="2 3" key="1">
    <citation type="journal article" date="2010" name="Nature">
        <title>Genome sequence of the palaeopolyploid soybean.</title>
        <authorList>
            <person name="Schmutz J."/>
            <person name="Cannon S.B."/>
            <person name="Schlueter J."/>
            <person name="Ma J."/>
            <person name="Mitros T."/>
            <person name="Nelson W."/>
            <person name="Hyten D.L."/>
            <person name="Song Q."/>
            <person name="Thelen J.J."/>
            <person name="Cheng J."/>
            <person name="Xu D."/>
            <person name="Hellsten U."/>
            <person name="May G.D."/>
            <person name="Yu Y."/>
            <person name="Sakurai T."/>
            <person name="Umezawa T."/>
            <person name="Bhattacharyya M.K."/>
            <person name="Sandhu D."/>
            <person name="Valliyodan B."/>
            <person name="Lindquist E."/>
            <person name="Peto M."/>
            <person name="Grant D."/>
            <person name="Shu S."/>
            <person name="Goodstein D."/>
            <person name="Barry K."/>
            <person name="Futrell-Griggs M."/>
            <person name="Abernathy B."/>
            <person name="Du J."/>
            <person name="Tian Z."/>
            <person name="Zhu L."/>
            <person name="Gill N."/>
            <person name="Joshi T."/>
            <person name="Libault M."/>
            <person name="Sethuraman A."/>
            <person name="Zhang X.-C."/>
            <person name="Shinozaki K."/>
            <person name="Nguyen H.T."/>
            <person name="Wing R.A."/>
            <person name="Cregan P."/>
            <person name="Specht J."/>
            <person name="Grimwood J."/>
            <person name="Rokhsar D."/>
            <person name="Stacey G."/>
            <person name="Shoemaker R.C."/>
            <person name="Jackson S.A."/>
        </authorList>
    </citation>
    <scope>NUCLEOTIDE SEQUENCE</scope>
    <source>
        <strain evidence="3">cv. Williams 82</strain>
        <tissue evidence="2">Callus</tissue>
    </source>
</reference>
<keyword evidence="1" id="KW-1133">Transmembrane helix</keyword>
<organism evidence="2">
    <name type="scientific">Glycine max</name>
    <name type="common">Soybean</name>
    <name type="synonym">Glycine hispida</name>
    <dbReference type="NCBI Taxonomy" id="3847"/>
    <lineage>
        <taxon>Eukaryota</taxon>
        <taxon>Viridiplantae</taxon>
        <taxon>Streptophyta</taxon>
        <taxon>Embryophyta</taxon>
        <taxon>Tracheophyta</taxon>
        <taxon>Spermatophyta</taxon>
        <taxon>Magnoliopsida</taxon>
        <taxon>eudicotyledons</taxon>
        <taxon>Gunneridae</taxon>
        <taxon>Pentapetalae</taxon>
        <taxon>rosids</taxon>
        <taxon>fabids</taxon>
        <taxon>Fabales</taxon>
        <taxon>Fabaceae</taxon>
        <taxon>Papilionoideae</taxon>
        <taxon>50 kb inversion clade</taxon>
        <taxon>NPAAA clade</taxon>
        <taxon>indigoferoid/millettioid clade</taxon>
        <taxon>Phaseoleae</taxon>
        <taxon>Glycine</taxon>
        <taxon>Glycine subgen. Soja</taxon>
    </lineage>
</organism>
<keyword evidence="1" id="KW-0812">Transmembrane</keyword>
<reference evidence="3" key="2">
    <citation type="submission" date="2018-02" db="UniProtKB">
        <authorList>
            <consortium name="EnsemblPlants"/>
        </authorList>
    </citation>
    <scope>IDENTIFICATION</scope>
    <source>
        <strain evidence="3">Williams 82</strain>
    </source>
</reference>
<evidence type="ECO:0000256" key="1">
    <source>
        <dbReference type="SAM" id="Phobius"/>
    </source>
</evidence>
<feature type="transmembrane region" description="Helical" evidence="1">
    <location>
        <begin position="105"/>
        <end position="128"/>
    </location>
</feature>
<dbReference type="Gramene" id="KRH46926">
    <property type="protein sequence ID" value="KRH46926"/>
    <property type="gene ID" value="GLYMA_08G365400"/>
</dbReference>
<gene>
    <name evidence="2" type="ORF">GLYMA_08G365400</name>
</gene>
<reference evidence="2" key="3">
    <citation type="submission" date="2018-07" db="EMBL/GenBank/DDBJ databases">
        <title>WGS assembly of Glycine max.</title>
        <authorList>
            <person name="Schmutz J."/>
            <person name="Cannon S."/>
            <person name="Schlueter J."/>
            <person name="Ma J."/>
            <person name="Mitros T."/>
            <person name="Nelson W."/>
            <person name="Hyten D."/>
            <person name="Song Q."/>
            <person name="Thelen J."/>
            <person name="Cheng J."/>
            <person name="Xu D."/>
            <person name="Hellsten U."/>
            <person name="May G."/>
            <person name="Yu Y."/>
            <person name="Sakurai T."/>
            <person name="Umezawa T."/>
            <person name="Bhattacharyya M."/>
            <person name="Sandhu D."/>
            <person name="Valliyodan B."/>
            <person name="Lindquist E."/>
            <person name="Peto M."/>
            <person name="Grant D."/>
            <person name="Shu S."/>
            <person name="Goodstein D."/>
            <person name="Barry K."/>
            <person name="Futrell-Griggs M."/>
            <person name="Abernathy B."/>
            <person name="Du J."/>
            <person name="Tian Z."/>
            <person name="Zhu L."/>
            <person name="Gill N."/>
            <person name="Joshi T."/>
            <person name="Libault M."/>
            <person name="Sethuraman A."/>
            <person name="Zhang X."/>
            <person name="Shinozaki K."/>
            <person name="Nguyen H."/>
            <person name="Wing R."/>
            <person name="Cregan P."/>
            <person name="Specht J."/>
            <person name="Grimwood J."/>
            <person name="Rokhsar D."/>
            <person name="Stacey G."/>
            <person name="Shoemaker R."/>
            <person name="Jackson S."/>
        </authorList>
    </citation>
    <scope>NUCLEOTIDE SEQUENCE</scope>
    <source>
        <tissue evidence="2">Callus</tissue>
    </source>
</reference>
<keyword evidence="4" id="KW-1185">Reference proteome</keyword>
<name>A0A0R0IXC1_SOYBN</name>
<dbReference type="EnsemblPlants" id="KRH46926">
    <property type="protein sequence ID" value="KRH46926"/>
    <property type="gene ID" value="GLYMA_08G365400"/>
</dbReference>
<evidence type="ECO:0000313" key="4">
    <source>
        <dbReference type="Proteomes" id="UP000008827"/>
    </source>
</evidence>
<evidence type="ECO:0000313" key="2">
    <source>
        <dbReference type="EMBL" id="KRH46926.1"/>
    </source>
</evidence>
<accession>A0A0R0IXC1</accession>
<keyword evidence="1" id="KW-0472">Membrane</keyword>
<dbReference type="InParanoid" id="A0A0R0IXC1"/>
<evidence type="ECO:0000313" key="3">
    <source>
        <dbReference type="EnsemblPlants" id="KRH46926"/>
    </source>
</evidence>
<dbReference type="AlphaFoldDB" id="A0A0R0IXC1"/>
<dbReference type="Proteomes" id="UP000008827">
    <property type="component" value="Chromosome 8"/>
</dbReference>
<proteinExistence type="predicted"/>